<keyword evidence="2" id="KW-0493">Microtubule</keyword>
<evidence type="ECO:0000256" key="6">
    <source>
        <dbReference type="ARBA" id="ARBA00023175"/>
    </source>
</evidence>
<dbReference type="GO" id="GO:0008017">
    <property type="term" value="F:microtubule binding"/>
    <property type="evidence" value="ECO:0007669"/>
    <property type="project" value="InterPro"/>
</dbReference>
<feature type="domain" description="Kinesin motor" evidence="10">
    <location>
        <begin position="452"/>
        <end position="778"/>
    </location>
</feature>
<gene>
    <name evidence="11" type="ORF">RJ641_000722</name>
</gene>
<dbReference type="InterPro" id="IPR027417">
    <property type="entry name" value="P-loop_NTPase"/>
</dbReference>
<dbReference type="GO" id="GO:0005524">
    <property type="term" value="F:ATP binding"/>
    <property type="evidence" value="ECO:0007669"/>
    <property type="project" value="UniProtKB-UniRule"/>
</dbReference>
<dbReference type="GO" id="GO:0007018">
    <property type="term" value="P:microtubule-based movement"/>
    <property type="evidence" value="ECO:0007669"/>
    <property type="project" value="InterPro"/>
</dbReference>
<comment type="similarity">
    <text evidence="1">Belongs to the TRAFAC class myosin-kinesin ATPase superfamily. Kinesin family. KIN-14 subfamily.</text>
</comment>
<dbReference type="PROSITE" id="PS00411">
    <property type="entry name" value="KINESIN_MOTOR_1"/>
    <property type="match status" value="1"/>
</dbReference>
<keyword evidence="6 7" id="KW-0505">Motor protein</keyword>
<evidence type="ECO:0000313" key="11">
    <source>
        <dbReference type="EMBL" id="KAK6947249.1"/>
    </source>
</evidence>
<dbReference type="SMART" id="SM00129">
    <property type="entry name" value="KISc"/>
    <property type="match status" value="1"/>
</dbReference>
<dbReference type="FunFam" id="3.40.850.10:FF:000057">
    <property type="entry name" value="kinesin-like protein KIN-14R"/>
    <property type="match status" value="1"/>
</dbReference>
<dbReference type="Proteomes" id="UP001370490">
    <property type="component" value="Unassembled WGS sequence"/>
</dbReference>
<reference evidence="11 12" key="1">
    <citation type="submission" date="2023-12" db="EMBL/GenBank/DDBJ databases">
        <title>A high-quality genome assembly for Dillenia turbinata (Dilleniales).</title>
        <authorList>
            <person name="Chanderbali A."/>
        </authorList>
    </citation>
    <scope>NUCLEOTIDE SEQUENCE [LARGE SCALE GENOMIC DNA]</scope>
    <source>
        <strain evidence="11">LSX21</strain>
        <tissue evidence="11">Leaf</tissue>
    </source>
</reference>
<feature type="region of interest" description="Disordered" evidence="9">
    <location>
        <begin position="863"/>
        <end position="924"/>
    </location>
</feature>
<dbReference type="Gene3D" id="2.60.120.430">
    <property type="entry name" value="Galactose-binding lectin"/>
    <property type="match status" value="1"/>
</dbReference>
<dbReference type="GO" id="GO:0003777">
    <property type="term" value="F:microtubule motor activity"/>
    <property type="evidence" value="ECO:0007669"/>
    <property type="project" value="InterPro"/>
</dbReference>
<evidence type="ECO:0000313" key="12">
    <source>
        <dbReference type="Proteomes" id="UP001370490"/>
    </source>
</evidence>
<feature type="coiled-coil region" evidence="8">
    <location>
        <begin position="299"/>
        <end position="333"/>
    </location>
</feature>
<evidence type="ECO:0000256" key="1">
    <source>
        <dbReference type="ARBA" id="ARBA00010899"/>
    </source>
</evidence>
<dbReference type="InterPro" id="IPR036961">
    <property type="entry name" value="Kinesin_motor_dom_sf"/>
</dbReference>
<keyword evidence="5 8" id="KW-0175">Coiled coil</keyword>
<dbReference type="Pfam" id="PF11721">
    <property type="entry name" value="Malectin"/>
    <property type="match status" value="1"/>
</dbReference>
<dbReference type="SUPFAM" id="SSF52540">
    <property type="entry name" value="P-loop containing nucleoside triphosphate hydrolases"/>
    <property type="match status" value="1"/>
</dbReference>
<dbReference type="InterPro" id="IPR027640">
    <property type="entry name" value="Kinesin-like_fam"/>
</dbReference>
<dbReference type="GO" id="GO:0005874">
    <property type="term" value="C:microtubule"/>
    <property type="evidence" value="ECO:0007669"/>
    <property type="project" value="UniProtKB-KW"/>
</dbReference>
<dbReference type="Pfam" id="PF00225">
    <property type="entry name" value="Kinesin"/>
    <property type="match status" value="1"/>
</dbReference>
<keyword evidence="4 7" id="KW-0067">ATP-binding</keyword>
<dbReference type="PRINTS" id="PR00380">
    <property type="entry name" value="KINESINHEAVY"/>
</dbReference>
<dbReference type="PANTHER" id="PTHR47972">
    <property type="entry name" value="KINESIN-LIKE PROTEIN KLP-3"/>
    <property type="match status" value="1"/>
</dbReference>
<proteinExistence type="inferred from homology"/>
<accession>A0AAN8ZMM0</accession>
<keyword evidence="12" id="KW-1185">Reference proteome</keyword>
<dbReference type="AlphaFoldDB" id="A0AAN8ZMM0"/>
<evidence type="ECO:0000256" key="9">
    <source>
        <dbReference type="SAM" id="MobiDB-lite"/>
    </source>
</evidence>
<name>A0AAN8ZMM0_9MAGN</name>
<dbReference type="InterPro" id="IPR019821">
    <property type="entry name" value="Kinesin_motor_CS"/>
</dbReference>
<evidence type="ECO:0000256" key="7">
    <source>
        <dbReference type="PROSITE-ProRule" id="PRU00283"/>
    </source>
</evidence>
<evidence type="ECO:0000256" key="3">
    <source>
        <dbReference type="ARBA" id="ARBA00022741"/>
    </source>
</evidence>
<sequence>MADSVDLHPDPNHDQEMLVDLAPTSPDLVVGAYSPDFPESSRVESPYFLETKHSNRNNMGSSIVLSLEEGIHGGEEIKEKRKTSETPEFSLSRQHSLELFPLTMSNCKLDSLSVIGINAGSNDGITIPYGANFMGDSCFIGGDVIRTDCKVGDGDGQALYQTARFGEFCYSFRSLECGKYLVDLHFADILFTSGPPGMRLFDVFIQEEKVVSCLDIYARVGANCPLVISNLNAFVAGDKCLSIRFAKVTGNPILCGICIRKDLSTSLEESEPLKITGMTGMPESKSPEDSCSCSSEEKFKELQRDYKNQRKELSETRRALEKLKRDNELKTKECKEAWLSLQELQNELMRKSMHVGSLAFAIEGQVKEKSKWNISLRNLNRKVKILKMEHVNLSEEVSAYKKCLGDMNEINLVIQSTLNKQVAIHEDLKTKFIEGAKERKELYNKVLELKGNIRVFCRCRPLNTEEIASGATVALDFESSKHGELTVKSNGVLRKTFKFDAVFGPQAEQADIFEGTTAFATSVLDGYNVCIFAYGQTGTGKTFTMEGIDEARGVNFRTLEKVFDIIKQREKLYRYEIYVSVLEVYNEQIRDLLVCGSQPGVAAKRLEIRQVGEGVHHVPGLVEAHVTNMNEVWEVLQTGSNARAIGSTNSNEYSSRSHCIHCVIVKGENLLNGECTRSKLWLVDLAGSERIAKTEVQGDRLKEAQNINRSLSALGDVISALATKSPHIPFRNSKLTHLLQDSLGGDSKTLMFVHISPNENDLSETLYSLNFASRVRGIELGPAKKQLDVAELLKHKQMVEKTKQEMKIKDLQIKKMEETILGADSKMKEKDMKIKNLHDKVKELESQLLIERKLARQHVDKRIAEQQQQKQHFQINKQQEDDNTASVRPPLTNRPIGILKNHSDPYSNATRQLMEKPPTPLPPTDGYVKCLDLNEKENNPEMPEKQEASQQTGRASLCPTVRKIPLVPAQRRNSLIPFPSTPVSATRFPLQFQNQMKEDNDKDEAGCLPEQINCISPKEVKPRGRKLSNILRQSLQRRGYMKSPLQQYHKRGGLNVGTEKVRVSIGSRGRIAHRLLLGHARRAAAAAAPKEIQQKQQIQKEKGKLLQMHL</sequence>
<dbReference type="Gene3D" id="3.40.850.10">
    <property type="entry name" value="Kinesin motor domain"/>
    <property type="match status" value="1"/>
</dbReference>
<dbReference type="EMBL" id="JBAMMX010000001">
    <property type="protein sequence ID" value="KAK6947249.1"/>
    <property type="molecule type" value="Genomic_DNA"/>
</dbReference>
<dbReference type="PROSITE" id="PS50067">
    <property type="entry name" value="KINESIN_MOTOR_2"/>
    <property type="match status" value="1"/>
</dbReference>
<feature type="binding site" evidence="7">
    <location>
        <begin position="535"/>
        <end position="542"/>
    </location>
    <ligand>
        <name>ATP</name>
        <dbReference type="ChEBI" id="CHEBI:30616"/>
    </ligand>
</feature>
<keyword evidence="3 7" id="KW-0547">Nucleotide-binding</keyword>
<evidence type="ECO:0000259" key="10">
    <source>
        <dbReference type="PROSITE" id="PS50067"/>
    </source>
</evidence>
<protein>
    <submittedName>
        <fullName evidence="11">Malectin domain</fullName>
    </submittedName>
</protein>
<evidence type="ECO:0000256" key="5">
    <source>
        <dbReference type="ARBA" id="ARBA00023054"/>
    </source>
</evidence>
<dbReference type="InterPro" id="IPR001752">
    <property type="entry name" value="Kinesin_motor_dom"/>
</dbReference>
<organism evidence="11 12">
    <name type="scientific">Dillenia turbinata</name>
    <dbReference type="NCBI Taxonomy" id="194707"/>
    <lineage>
        <taxon>Eukaryota</taxon>
        <taxon>Viridiplantae</taxon>
        <taxon>Streptophyta</taxon>
        <taxon>Embryophyta</taxon>
        <taxon>Tracheophyta</taxon>
        <taxon>Spermatophyta</taxon>
        <taxon>Magnoliopsida</taxon>
        <taxon>eudicotyledons</taxon>
        <taxon>Gunneridae</taxon>
        <taxon>Pentapetalae</taxon>
        <taxon>Dilleniales</taxon>
        <taxon>Dilleniaceae</taxon>
        <taxon>Dillenia</taxon>
    </lineage>
</organism>
<dbReference type="PANTHER" id="PTHR47972:SF35">
    <property type="entry name" value="KINESIN-LIKE PROTEIN KIN-14Q"/>
    <property type="match status" value="1"/>
</dbReference>
<feature type="compositionally biased region" description="Low complexity" evidence="9">
    <location>
        <begin position="866"/>
        <end position="877"/>
    </location>
</feature>
<dbReference type="CDD" id="cd01366">
    <property type="entry name" value="KISc_C_terminal"/>
    <property type="match status" value="1"/>
</dbReference>
<comment type="caution">
    <text evidence="11">The sequence shown here is derived from an EMBL/GenBank/DDBJ whole genome shotgun (WGS) entry which is preliminary data.</text>
</comment>
<dbReference type="InterPro" id="IPR021720">
    <property type="entry name" value="Malectin_dom"/>
</dbReference>
<evidence type="ECO:0000256" key="4">
    <source>
        <dbReference type="ARBA" id="ARBA00022840"/>
    </source>
</evidence>
<evidence type="ECO:0000256" key="8">
    <source>
        <dbReference type="SAM" id="Coils"/>
    </source>
</evidence>
<evidence type="ECO:0000256" key="2">
    <source>
        <dbReference type="ARBA" id="ARBA00022701"/>
    </source>
</evidence>